<dbReference type="OrthoDB" id="151346at2"/>
<evidence type="ECO:0000313" key="9">
    <source>
        <dbReference type="EMBL" id="EFH82969.1"/>
    </source>
</evidence>
<keyword evidence="6 7" id="KW-0472">Membrane</keyword>
<feature type="transmembrane region" description="Helical" evidence="7">
    <location>
        <begin position="129"/>
        <end position="151"/>
    </location>
</feature>
<feature type="transmembrane region" description="Helical" evidence="7">
    <location>
        <begin position="206"/>
        <end position="231"/>
    </location>
</feature>
<evidence type="ECO:0000256" key="6">
    <source>
        <dbReference type="ARBA" id="ARBA00023136"/>
    </source>
</evidence>
<evidence type="ECO:0000259" key="8">
    <source>
        <dbReference type="PROSITE" id="PS50928"/>
    </source>
</evidence>
<accession>D6U3H9</accession>
<feature type="transmembrane region" description="Helical" evidence="7">
    <location>
        <begin position="97"/>
        <end position="117"/>
    </location>
</feature>
<keyword evidence="2 7" id="KW-0813">Transport</keyword>
<dbReference type="Pfam" id="PF00528">
    <property type="entry name" value="BPD_transp_1"/>
    <property type="match status" value="1"/>
</dbReference>
<feature type="transmembrane region" description="Helical" evidence="7">
    <location>
        <begin position="163"/>
        <end position="185"/>
    </location>
</feature>
<dbReference type="Gene3D" id="1.10.3720.10">
    <property type="entry name" value="MetI-like"/>
    <property type="match status" value="1"/>
</dbReference>
<dbReference type="InterPro" id="IPR035906">
    <property type="entry name" value="MetI-like_sf"/>
</dbReference>
<comment type="caution">
    <text evidence="9">The sequence shown here is derived from an EMBL/GenBank/DDBJ whole genome shotgun (WGS) entry which is preliminary data.</text>
</comment>
<feature type="domain" description="ABC transmembrane type-1" evidence="8">
    <location>
        <begin position="94"/>
        <end position="289"/>
    </location>
</feature>
<comment type="similarity">
    <text evidence="7">Belongs to the binding-protein-dependent transport system permease family.</text>
</comment>
<dbReference type="Proteomes" id="UP000004508">
    <property type="component" value="Unassembled WGS sequence"/>
</dbReference>
<reference evidence="9 10" key="1">
    <citation type="journal article" date="2011" name="Stand. Genomic Sci.">
        <title>Non-contiguous finished genome sequence and contextual data of the filamentous soil bacterium Ktedonobacter racemifer type strain (SOSP1-21).</title>
        <authorList>
            <person name="Chang Y.J."/>
            <person name="Land M."/>
            <person name="Hauser L."/>
            <person name="Chertkov O."/>
            <person name="Del Rio T.G."/>
            <person name="Nolan M."/>
            <person name="Copeland A."/>
            <person name="Tice H."/>
            <person name="Cheng J.F."/>
            <person name="Lucas S."/>
            <person name="Han C."/>
            <person name="Goodwin L."/>
            <person name="Pitluck S."/>
            <person name="Ivanova N."/>
            <person name="Ovchinikova G."/>
            <person name="Pati A."/>
            <person name="Chen A."/>
            <person name="Palaniappan K."/>
            <person name="Mavromatis K."/>
            <person name="Liolios K."/>
            <person name="Brettin T."/>
            <person name="Fiebig A."/>
            <person name="Rohde M."/>
            <person name="Abt B."/>
            <person name="Goker M."/>
            <person name="Detter J.C."/>
            <person name="Woyke T."/>
            <person name="Bristow J."/>
            <person name="Eisen J.A."/>
            <person name="Markowitz V."/>
            <person name="Hugenholtz P."/>
            <person name="Kyrpides N.C."/>
            <person name="Klenk H.P."/>
            <person name="Lapidus A."/>
        </authorList>
    </citation>
    <scope>NUCLEOTIDE SEQUENCE [LARGE SCALE GENOMIC DNA]</scope>
    <source>
        <strain evidence="10">DSM 44963</strain>
    </source>
</reference>
<dbReference type="SUPFAM" id="SSF161098">
    <property type="entry name" value="MetI-like"/>
    <property type="match status" value="1"/>
</dbReference>
<feature type="transmembrane region" description="Helical" evidence="7">
    <location>
        <begin position="35"/>
        <end position="57"/>
    </location>
</feature>
<dbReference type="PANTHER" id="PTHR43744">
    <property type="entry name" value="ABC TRANSPORTER PERMEASE PROTEIN MG189-RELATED-RELATED"/>
    <property type="match status" value="1"/>
</dbReference>
<dbReference type="PANTHER" id="PTHR43744:SF8">
    <property type="entry name" value="SN-GLYCEROL-3-PHOSPHATE TRANSPORT SYSTEM PERMEASE PROTEIN UGPE"/>
    <property type="match status" value="1"/>
</dbReference>
<evidence type="ECO:0000313" key="10">
    <source>
        <dbReference type="Proteomes" id="UP000004508"/>
    </source>
</evidence>
<dbReference type="InterPro" id="IPR000515">
    <property type="entry name" value="MetI-like"/>
</dbReference>
<evidence type="ECO:0000256" key="5">
    <source>
        <dbReference type="ARBA" id="ARBA00022989"/>
    </source>
</evidence>
<dbReference type="EMBL" id="ADVG01000004">
    <property type="protein sequence ID" value="EFH82969.1"/>
    <property type="molecule type" value="Genomic_DNA"/>
</dbReference>
<name>D6U3H9_KTERA</name>
<organism evidence="9 10">
    <name type="scientific">Ktedonobacter racemifer DSM 44963</name>
    <dbReference type="NCBI Taxonomy" id="485913"/>
    <lineage>
        <taxon>Bacteria</taxon>
        <taxon>Bacillati</taxon>
        <taxon>Chloroflexota</taxon>
        <taxon>Ktedonobacteria</taxon>
        <taxon>Ktedonobacterales</taxon>
        <taxon>Ktedonobacteraceae</taxon>
        <taxon>Ktedonobacter</taxon>
    </lineage>
</organism>
<keyword evidence="5 7" id="KW-1133">Transmembrane helix</keyword>
<dbReference type="eggNOG" id="COG0395">
    <property type="taxonomic scope" value="Bacteria"/>
</dbReference>
<dbReference type="GO" id="GO:0055085">
    <property type="term" value="P:transmembrane transport"/>
    <property type="evidence" value="ECO:0007669"/>
    <property type="project" value="InterPro"/>
</dbReference>
<comment type="subcellular location">
    <subcellularLocation>
        <location evidence="1 7">Cell membrane</location>
        <topology evidence="1 7">Multi-pass membrane protein</topology>
    </subcellularLocation>
</comment>
<keyword evidence="3" id="KW-1003">Cell membrane</keyword>
<dbReference type="CDD" id="cd06261">
    <property type="entry name" value="TM_PBP2"/>
    <property type="match status" value="1"/>
</dbReference>
<dbReference type="PROSITE" id="PS50928">
    <property type="entry name" value="ABC_TM1"/>
    <property type="match status" value="1"/>
</dbReference>
<dbReference type="RefSeq" id="WP_007921465.1">
    <property type="nucleotide sequence ID" value="NZ_ADVG01000004.1"/>
</dbReference>
<dbReference type="InParanoid" id="D6U3H9"/>
<keyword evidence="4 7" id="KW-0812">Transmembrane</keyword>
<evidence type="ECO:0000256" key="3">
    <source>
        <dbReference type="ARBA" id="ARBA00022475"/>
    </source>
</evidence>
<proteinExistence type="inferred from homology"/>
<evidence type="ECO:0000256" key="7">
    <source>
        <dbReference type="RuleBase" id="RU363032"/>
    </source>
</evidence>
<evidence type="ECO:0000256" key="1">
    <source>
        <dbReference type="ARBA" id="ARBA00004651"/>
    </source>
</evidence>
<keyword evidence="10" id="KW-1185">Reference proteome</keyword>
<evidence type="ECO:0000256" key="2">
    <source>
        <dbReference type="ARBA" id="ARBA00022448"/>
    </source>
</evidence>
<gene>
    <name evidence="9" type="ORF">Krac_3869</name>
</gene>
<protein>
    <submittedName>
        <fullName evidence="9">Binding-protein-dependent transport systems inner membrane component</fullName>
    </submittedName>
</protein>
<feature type="transmembrane region" description="Helical" evidence="7">
    <location>
        <begin position="273"/>
        <end position="294"/>
    </location>
</feature>
<dbReference type="AlphaFoldDB" id="D6U3H9"/>
<dbReference type="STRING" id="485913.Krac_3869"/>
<dbReference type="GO" id="GO:0005886">
    <property type="term" value="C:plasma membrane"/>
    <property type="evidence" value="ECO:0007669"/>
    <property type="project" value="UniProtKB-SubCell"/>
</dbReference>
<sequence length="304" mass="34108">MQRVQERVNEDFSNEKISRWTRKGAVRRSLSLGTVIQYALLFILIVFTFFVIVVMVSMSLRPSVLIYADFWHLIPWPITLSNYQASVFPLAMPLVRTLFETFASILGVLVLSCPMAYAFARITFPGRRLLFGMVLVVLMIPGIILLTPNFILANQLGLRGSLWGLIVYNIAGGLPLAIFLLTTFLRSQPEEMFFAARIDGASDIHILWYISIPLASSTLVTIGIMNFLGFYSDLIWPSLMLSQNNNTLMMALQQFNPVTNQFANRPDLGAQTAGYVVATIPQLIVFIIAMKYYIQGIMSSSVKA</sequence>
<evidence type="ECO:0000256" key="4">
    <source>
        <dbReference type="ARBA" id="ARBA00022692"/>
    </source>
</evidence>